<comment type="catalytic activity">
    <reaction evidence="8">
        <text>(sulfur carrier)-H + L-cysteine = (sulfur carrier)-SH + L-alanine</text>
        <dbReference type="Rhea" id="RHEA:43892"/>
        <dbReference type="Rhea" id="RHEA-COMP:14737"/>
        <dbReference type="Rhea" id="RHEA-COMP:14739"/>
        <dbReference type="ChEBI" id="CHEBI:29917"/>
        <dbReference type="ChEBI" id="CHEBI:35235"/>
        <dbReference type="ChEBI" id="CHEBI:57972"/>
        <dbReference type="ChEBI" id="CHEBI:64428"/>
        <dbReference type="EC" id="2.8.1.7"/>
    </reaction>
</comment>
<evidence type="ECO:0000313" key="10">
    <source>
        <dbReference type="EMBL" id="TNK91225.1"/>
    </source>
</evidence>
<evidence type="ECO:0000256" key="2">
    <source>
        <dbReference type="ARBA" id="ARBA00006490"/>
    </source>
</evidence>
<dbReference type="NCBIfam" id="NF002806">
    <property type="entry name" value="PRK02948.1"/>
    <property type="match status" value="1"/>
</dbReference>
<reference evidence="10 11" key="1">
    <citation type="submission" date="2018-05" db="EMBL/GenBank/DDBJ databases">
        <title>Lactobacillus sanfranciscensis Ah4 draft denome sequence.</title>
        <authorList>
            <person name="Zhang G."/>
        </authorList>
    </citation>
    <scope>NUCLEOTIDE SEQUENCE [LARGE SCALE GENOMIC DNA]</scope>
    <source>
        <strain evidence="10 11">Ah4</strain>
    </source>
</reference>
<dbReference type="Pfam" id="PF00266">
    <property type="entry name" value="Aminotran_5"/>
    <property type="match status" value="1"/>
</dbReference>
<dbReference type="SUPFAM" id="SSF53383">
    <property type="entry name" value="PLP-dependent transferases"/>
    <property type="match status" value="1"/>
</dbReference>
<keyword evidence="3" id="KW-0808">Transferase</keyword>
<evidence type="ECO:0000256" key="6">
    <source>
        <dbReference type="ARBA" id="ARBA00023004"/>
    </source>
</evidence>
<gene>
    <name evidence="10" type="ORF">DID87_00650</name>
</gene>
<dbReference type="FunFam" id="3.40.640.10:FF:000084">
    <property type="entry name" value="IscS-like cysteine desulfurase"/>
    <property type="match status" value="1"/>
</dbReference>
<dbReference type="InterPro" id="IPR015422">
    <property type="entry name" value="PyrdxlP-dep_Trfase_small"/>
</dbReference>
<dbReference type="GO" id="GO:0031071">
    <property type="term" value="F:cysteine desulfurase activity"/>
    <property type="evidence" value="ECO:0007669"/>
    <property type="project" value="UniProtKB-EC"/>
</dbReference>
<name>A0A5C4TMT7_FRUSA</name>
<keyword evidence="4" id="KW-0479">Metal-binding</keyword>
<evidence type="ECO:0000256" key="7">
    <source>
        <dbReference type="ARBA" id="ARBA00023014"/>
    </source>
</evidence>
<dbReference type="InterPro" id="IPR015421">
    <property type="entry name" value="PyrdxlP-dep_Trfase_major"/>
</dbReference>
<dbReference type="Gene3D" id="3.40.640.10">
    <property type="entry name" value="Type I PLP-dependent aspartate aminotransferase-like (Major domain)"/>
    <property type="match status" value="1"/>
</dbReference>
<evidence type="ECO:0000256" key="3">
    <source>
        <dbReference type="ARBA" id="ARBA00022679"/>
    </source>
</evidence>
<organism evidence="10 11">
    <name type="scientific">Fructilactobacillus sanfranciscensis</name>
    <name type="common">Lactobacillus sanfranciscensis</name>
    <dbReference type="NCBI Taxonomy" id="1625"/>
    <lineage>
        <taxon>Bacteria</taxon>
        <taxon>Bacillati</taxon>
        <taxon>Bacillota</taxon>
        <taxon>Bacilli</taxon>
        <taxon>Lactobacillales</taxon>
        <taxon>Lactobacillaceae</taxon>
        <taxon>Fructilactobacillus</taxon>
    </lineage>
</organism>
<sequence length="386" mass="42524">MSEVYLDNAATTPISDEVLTELTDKYKKLFGNASTLYGLGRQAKAVLEDSRHVIAQSINADDDEIVFTSGGSESDNTAVLRTAEARKALGRHIITTAVEHEAILKPMHYLEKHGFRVTYLPVDENGQISMDDLKDALDDDTILVSIMSVNNEVGSIMPIHEIGELLKVHQAWFHTDAVQAYGLTDIDVKRDHIDLLSTSAHKINGPKMMGFLYRKDGLKFTSFVLGGDQEEKRRAGTENVPGIAGFAAAVKTLTPTEKAKRETRFRGFKQQIVAGLKAHKVDFDVNGSLDINSSPHVLNLWIKGISTYVMQNNLDLDGYAISGGSACTAGNLEPSHVLIAMYGKDNPRVSESIRVSFGRYTTEADVNGFIETTAKIVERLNKRRAR</sequence>
<dbReference type="RefSeq" id="WP_139562231.1">
    <property type="nucleotide sequence ID" value="NZ_JARBEW010000001.1"/>
</dbReference>
<comment type="similarity">
    <text evidence="2">Belongs to the class-V pyridoxal-phosphate-dependent aminotransferase family. NifS/IscS subfamily.</text>
</comment>
<dbReference type="Proteomes" id="UP000313312">
    <property type="component" value="Unassembled WGS sequence"/>
</dbReference>
<evidence type="ECO:0000259" key="9">
    <source>
        <dbReference type="Pfam" id="PF00266"/>
    </source>
</evidence>
<dbReference type="GO" id="GO:0046872">
    <property type="term" value="F:metal ion binding"/>
    <property type="evidence" value="ECO:0007669"/>
    <property type="project" value="UniProtKB-KW"/>
</dbReference>
<dbReference type="InterPro" id="IPR000192">
    <property type="entry name" value="Aminotrans_V_dom"/>
</dbReference>
<evidence type="ECO:0000256" key="4">
    <source>
        <dbReference type="ARBA" id="ARBA00022723"/>
    </source>
</evidence>
<keyword evidence="7" id="KW-0411">Iron-sulfur</keyword>
<dbReference type="AlphaFoldDB" id="A0A5C4TMT7"/>
<evidence type="ECO:0000313" key="11">
    <source>
        <dbReference type="Proteomes" id="UP000313312"/>
    </source>
</evidence>
<protein>
    <submittedName>
        <fullName evidence="10">Cysteine desulfurase NifS</fullName>
    </submittedName>
</protein>
<dbReference type="GO" id="GO:0051536">
    <property type="term" value="F:iron-sulfur cluster binding"/>
    <property type="evidence" value="ECO:0007669"/>
    <property type="project" value="UniProtKB-KW"/>
</dbReference>
<dbReference type="PIRSF" id="PIRSF005572">
    <property type="entry name" value="NifS"/>
    <property type="match status" value="1"/>
</dbReference>
<comment type="caution">
    <text evidence="10">The sequence shown here is derived from an EMBL/GenBank/DDBJ whole genome shotgun (WGS) entry which is preliminary data.</text>
</comment>
<proteinExistence type="inferred from homology"/>
<accession>A0A5C4TMT7</accession>
<dbReference type="Gene3D" id="1.10.260.50">
    <property type="match status" value="1"/>
</dbReference>
<dbReference type="InterPro" id="IPR015424">
    <property type="entry name" value="PyrdxlP-dep_Trfase"/>
</dbReference>
<dbReference type="InterPro" id="IPR016454">
    <property type="entry name" value="Cysteine_dSase"/>
</dbReference>
<dbReference type="EMBL" id="QFCR01000001">
    <property type="protein sequence ID" value="TNK91225.1"/>
    <property type="molecule type" value="Genomic_DNA"/>
</dbReference>
<feature type="domain" description="Aminotransferase class V" evidence="9">
    <location>
        <begin position="4"/>
        <end position="367"/>
    </location>
</feature>
<evidence type="ECO:0000256" key="8">
    <source>
        <dbReference type="ARBA" id="ARBA00050776"/>
    </source>
</evidence>
<dbReference type="PANTHER" id="PTHR11601:SF34">
    <property type="entry name" value="CYSTEINE DESULFURASE"/>
    <property type="match status" value="1"/>
</dbReference>
<dbReference type="PANTHER" id="PTHR11601">
    <property type="entry name" value="CYSTEINE DESULFURYLASE FAMILY MEMBER"/>
    <property type="match status" value="1"/>
</dbReference>
<keyword evidence="5" id="KW-0663">Pyridoxal phosphate</keyword>
<comment type="cofactor">
    <cofactor evidence="1">
        <name>pyridoxal 5'-phosphate</name>
        <dbReference type="ChEBI" id="CHEBI:597326"/>
    </cofactor>
</comment>
<evidence type="ECO:0000256" key="5">
    <source>
        <dbReference type="ARBA" id="ARBA00022898"/>
    </source>
</evidence>
<evidence type="ECO:0000256" key="1">
    <source>
        <dbReference type="ARBA" id="ARBA00001933"/>
    </source>
</evidence>
<dbReference type="Gene3D" id="3.90.1150.10">
    <property type="entry name" value="Aspartate Aminotransferase, domain 1"/>
    <property type="match status" value="1"/>
</dbReference>
<keyword evidence="6" id="KW-0408">Iron</keyword>